<proteinExistence type="predicted"/>
<sequence>MANPGDGTVFLNCTTRAKRGKRNHGRGTRLVFKVLNRNAPRIVIFHRRDLIHRRLRISLSVGMISGGVELGGEEEVWLGVGGDGLFRRHHRQHSSSSPVRSSPPSPAATLMRSIRGAASRPPQERLNGEEALGALDMSTDRARRRGGNCTTFETGTWMPIYLPEVWVS</sequence>
<evidence type="ECO:0000313" key="2">
    <source>
        <dbReference type="EMBL" id="KAG9439904.1"/>
    </source>
</evidence>
<organism evidence="2 3">
    <name type="scientific">Aristolochia fimbriata</name>
    <name type="common">White veined hardy Dutchman's pipe vine</name>
    <dbReference type="NCBI Taxonomy" id="158543"/>
    <lineage>
        <taxon>Eukaryota</taxon>
        <taxon>Viridiplantae</taxon>
        <taxon>Streptophyta</taxon>
        <taxon>Embryophyta</taxon>
        <taxon>Tracheophyta</taxon>
        <taxon>Spermatophyta</taxon>
        <taxon>Magnoliopsida</taxon>
        <taxon>Magnoliidae</taxon>
        <taxon>Piperales</taxon>
        <taxon>Aristolochiaceae</taxon>
        <taxon>Aristolochia</taxon>
    </lineage>
</organism>
<dbReference type="EMBL" id="JAINDJ010000008">
    <property type="protein sequence ID" value="KAG9439904.1"/>
    <property type="molecule type" value="Genomic_DNA"/>
</dbReference>
<evidence type="ECO:0000256" key="1">
    <source>
        <dbReference type="SAM" id="MobiDB-lite"/>
    </source>
</evidence>
<name>A0AAV7DUH0_ARIFI</name>
<dbReference type="AlphaFoldDB" id="A0AAV7DUH0"/>
<evidence type="ECO:0000313" key="3">
    <source>
        <dbReference type="Proteomes" id="UP000825729"/>
    </source>
</evidence>
<reference evidence="2 3" key="1">
    <citation type="submission" date="2021-07" db="EMBL/GenBank/DDBJ databases">
        <title>The Aristolochia fimbriata genome: insights into angiosperm evolution, floral development and chemical biosynthesis.</title>
        <authorList>
            <person name="Jiao Y."/>
        </authorList>
    </citation>
    <scope>NUCLEOTIDE SEQUENCE [LARGE SCALE GENOMIC DNA]</scope>
    <source>
        <strain evidence="2">IBCAS-2021</strain>
        <tissue evidence="2">Leaf</tissue>
    </source>
</reference>
<protein>
    <submittedName>
        <fullName evidence="2">Uncharacterized protein</fullName>
    </submittedName>
</protein>
<feature type="region of interest" description="Disordered" evidence="1">
    <location>
        <begin position="88"/>
        <end position="148"/>
    </location>
</feature>
<dbReference type="Proteomes" id="UP000825729">
    <property type="component" value="Unassembled WGS sequence"/>
</dbReference>
<gene>
    <name evidence="2" type="ORF">H6P81_020069</name>
</gene>
<accession>A0AAV7DUH0</accession>
<comment type="caution">
    <text evidence="2">The sequence shown here is derived from an EMBL/GenBank/DDBJ whole genome shotgun (WGS) entry which is preliminary data.</text>
</comment>
<keyword evidence="3" id="KW-1185">Reference proteome</keyword>